<evidence type="ECO:0000313" key="1">
    <source>
        <dbReference type="EMBL" id="OAT06180.1"/>
    </source>
</evidence>
<dbReference type="Proteomes" id="UP000002038">
    <property type="component" value="Unassembled WGS sequence"/>
</dbReference>
<dbReference type="VEuPathDB" id="FungiDB:BDBG_16569"/>
<name>A0A179UEA2_BLAGS</name>
<protein>
    <submittedName>
        <fullName evidence="1">Uncharacterized protein</fullName>
    </submittedName>
</protein>
<accession>A0A179UEA2</accession>
<sequence>MAVKRTEKELNTDELISRRNDTLLRSMMTTAAAAREAGEEEEEDIIMKVVLSQLSDTVISIFNLAFLMVMKAATASQRHLLFTRKYQNKPLIVL</sequence>
<keyword evidence="2" id="KW-1185">Reference proteome</keyword>
<dbReference type="EMBL" id="GG657450">
    <property type="protein sequence ID" value="OAT06180.1"/>
    <property type="molecule type" value="Genomic_DNA"/>
</dbReference>
<dbReference type="KEGG" id="bgh:BDBG_16569"/>
<reference evidence="2" key="1">
    <citation type="journal article" date="2015" name="PLoS Genet.">
        <title>The dynamic genome and transcriptome of the human fungal pathogen Blastomyces and close relative Emmonsia.</title>
        <authorList>
            <person name="Munoz J.F."/>
            <person name="Gauthier G.M."/>
            <person name="Desjardins C.A."/>
            <person name="Gallo J.E."/>
            <person name="Holder J."/>
            <person name="Sullivan T.D."/>
            <person name="Marty A.J."/>
            <person name="Carmen J.C."/>
            <person name="Chen Z."/>
            <person name="Ding L."/>
            <person name="Gujja S."/>
            <person name="Magrini V."/>
            <person name="Misas E."/>
            <person name="Mitreva M."/>
            <person name="Priest M."/>
            <person name="Saif S."/>
            <person name="Whiston E.A."/>
            <person name="Young S."/>
            <person name="Zeng Q."/>
            <person name="Goldman W.E."/>
            <person name="Mardis E.R."/>
            <person name="Taylor J.W."/>
            <person name="McEwen J.G."/>
            <person name="Clay O.K."/>
            <person name="Klein B.S."/>
            <person name="Cuomo C.A."/>
        </authorList>
    </citation>
    <scope>NUCLEOTIDE SEQUENCE [LARGE SCALE GENOMIC DNA]</scope>
    <source>
        <strain evidence="2">SLH14081</strain>
    </source>
</reference>
<evidence type="ECO:0000313" key="2">
    <source>
        <dbReference type="Proteomes" id="UP000002038"/>
    </source>
</evidence>
<dbReference type="AlphaFoldDB" id="A0A179UEA2"/>
<gene>
    <name evidence="1" type="ORF">BDBG_16569</name>
</gene>
<organism evidence="1 2">
    <name type="scientific">Blastomyces gilchristii (strain SLH14081)</name>
    <name type="common">Blastomyces dermatitidis</name>
    <dbReference type="NCBI Taxonomy" id="559298"/>
    <lineage>
        <taxon>Eukaryota</taxon>
        <taxon>Fungi</taxon>
        <taxon>Dikarya</taxon>
        <taxon>Ascomycota</taxon>
        <taxon>Pezizomycotina</taxon>
        <taxon>Eurotiomycetes</taxon>
        <taxon>Eurotiomycetidae</taxon>
        <taxon>Onygenales</taxon>
        <taxon>Ajellomycetaceae</taxon>
        <taxon>Blastomyces</taxon>
    </lineage>
</organism>
<proteinExistence type="predicted"/>
<dbReference type="GeneID" id="42528641"/>
<dbReference type="RefSeq" id="XP_031577080.1">
    <property type="nucleotide sequence ID" value="XM_031724497.1"/>
</dbReference>